<organism evidence="1 2">
    <name type="scientific">Clonostachys rosea f. rosea IK726</name>
    <dbReference type="NCBI Taxonomy" id="1349383"/>
    <lineage>
        <taxon>Eukaryota</taxon>
        <taxon>Fungi</taxon>
        <taxon>Dikarya</taxon>
        <taxon>Ascomycota</taxon>
        <taxon>Pezizomycotina</taxon>
        <taxon>Sordariomycetes</taxon>
        <taxon>Hypocreomycetidae</taxon>
        <taxon>Hypocreales</taxon>
        <taxon>Bionectriaceae</taxon>
        <taxon>Clonostachys</taxon>
    </lineage>
</organism>
<sequence length="686" mass="78873">MEKRSRPNTGRPFSSPQGSQPERQAKRRRHGDHEDHAREDSEEAFAPRSQNAETRTRQDPITTIDWRAQLCRFLGRENPSGGNTRLYEELYTGDETVQQETHLFGRATIENLELYLERNKDVAMIVYKNFECCGHVESGFKDDYGQGQLPTSDESPLLKGESIELVSEEMKRAFSDVLTLVSTDIPLSKSQDPQVTKIGEFIPSPNLSKAVKPFIESEHEIEDATYPYLWWFHHRQDISDVVDKPSENPVSPIFLLRDYIISRMLDEWDLVDDMMSKNQITARYLPYLYFRGLQVLETNSNSRKAGTRIRVSSWSFDGRFQRVEEFFHFPVLPSTTQKIGIRELELYPLRFALEEVVEAMRKRGEMEESRFMVDMETYKRMHPETNKPSTTSDQDVLEDLVMEQDCPDLGDSFYMCLPAAIVGYNMQRKAWGTFEEILLVLISRRANEQFPVTLEVHHLTDVRWNAKAFDYLVINQETKELIKAVVTNQLGIQSKSDLIQGKGNGLFILLHGVTCGDIGTKAEDVEQYLDSVLLLGVTWGCVVLLDEADVFLEQKSILNLDRNALCFFEFSNTTTVWKNFINHLNESQGALEIEPASSKKPRKGGYGINLEDLTCHLDTLASVTLNGREIRNALSTARQLAIYREQPLDYSHLEIVMKEARKFDEYLKGVHRGFSEDDIQRDRGGR</sequence>
<reference evidence="1" key="2">
    <citation type="submission" date="2021-10" db="EMBL/GenBank/DDBJ databases">
        <authorList>
            <person name="Piombo E."/>
        </authorList>
    </citation>
    <scope>NUCLEOTIDE SEQUENCE</scope>
</reference>
<gene>
    <name evidence="1" type="ORF">CRV2_00002841</name>
</gene>
<evidence type="ECO:0000313" key="1">
    <source>
        <dbReference type="EMBL" id="CAG9941412.1"/>
    </source>
</evidence>
<name>A0ACA9TKG0_BIOOC</name>
<proteinExistence type="predicted"/>
<reference evidence="1" key="1">
    <citation type="submission" date="2020-04" db="EMBL/GenBank/DDBJ databases">
        <authorList>
            <person name="Broberg M."/>
        </authorList>
    </citation>
    <scope>NUCLEOTIDE SEQUENCE</scope>
</reference>
<dbReference type="EMBL" id="CADEHS020000005">
    <property type="protein sequence ID" value="CAG9941412.1"/>
    <property type="molecule type" value="Genomic_DNA"/>
</dbReference>
<accession>A0ACA9TKG0</accession>
<protein>
    <submittedName>
        <fullName evidence="1">Uncharacterized protein</fullName>
    </submittedName>
</protein>
<keyword evidence="2" id="KW-1185">Reference proteome</keyword>
<dbReference type="Proteomes" id="UP000836387">
    <property type="component" value="Unassembled WGS sequence"/>
</dbReference>
<comment type="caution">
    <text evidence="1">The sequence shown here is derived from an EMBL/GenBank/DDBJ whole genome shotgun (WGS) entry which is preliminary data.</text>
</comment>
<evidence type="ECO:0000313" key="2">
    <source>
        <dbReference type="Proteomes" id="UP000836387"/>
    </source>
</evidence>